<protein>
    <submittedName>
        <fullName evidence="1">Uncharacterized protein</fullName>
    </submittedName>
</protein>
<organism evidence="1 2">
    <name type="scientific">Microbacterium oleivorans</name>
    <dbReference type="NCBI Taxonomy" id="273677"/>
    <lineage>
        <taxon>Bacteria</taxon>
        <taxon>Bacillati</taxon>
        <taxon>Actinomycetota</taxon>
        <taxon>Actinomycetes</taxon>
        <taxon>Micrococcales</taxon>
        <taxon>Microbacteriaceae</taxon>
        <taxon>Microbacterium</taxon>
    </lineage>
</organism>
<dbReference type="RefSeq" id="WP_178009359.1">
    <property type="nucleotide sequence ID" value="NZ_CP058316.1"/>
</dbReference>
<accession>A0A7D5JWQ0</accession>
<dbReference type="EMBL" id="CP058316">
    <property type="protein sequence ID" value="QLD10343.1"/>
    <property type="molecule type" value="Genomic_DNA"/>
</dbReference>
<name>A0A7D5JWQ0_9MICO</name>
<evidence type="ECO:0000313" key="2">
    <source>
        <dbReference type="Proteomes" id="UP000509638"/>
    </source>
</evidence>
<reference evidence="1 2" key="1">
    <citation type="submission" date="2020-06" db="EMBL/GenBank/DDBJ databases">
        <authorList>
            <person name="Jo H."/>
        </authorList>
    </citation>
    <scope>NUCLEOTIDE SEQUENCE [LARGE SCALE GENOMIC DNA]</scope>
    <source>
        <strain evidence="1 2">I46</strain>
    </source>
</reference>
<proteinExistence type="predicted"/>
<evidence type="ECO:0000313" key="1">
    <source>
        <dbReference type="EMBL" id="QLD10343.1"/>
    </source>
</evidence>
<dbReference type="AlphaFoldDB" id="A0A7D5JWQ0"/>
<dbReference type="Proteomes" id="UP000509638">
    <property type="component" value="Chromosome"/>
</dbReference>
<gene>
    <name evidence="1" type="ORF">HW566_00190</name>
</gene>
<sequence length="83" mass="9599">MNTVVQRRPDVAPARPVIPEQAADGRPTLLQRLALRLAARLILWSADRGASSAPEVAQRREQLAAREERERHWMREYLLTPYR</sequence>